<feature type="region of interest" description="Disordered" evidence="1">
    <location>
        <begin position="153"/>
        <end position="176"/>
    </location>
</feature>
<comment type="caution">
    <text evidence="2">The sequence shown here is derived from an EMBL/GenBank/DDBJ whole genome shotgun (WGS) entry which is preliminary data.</text>
</comment>
<feature type="region of interest" description="Disordered" evidence="1">
    <location>
        <begin position="39"/>
        <end position="68"/>
    </location>
</feature>
<evidence type="ECO:0000256" key="1">
    <source>
        <dbReference type="SAM" id="MobiDB-lite"/>
    </source>
</evidence>
<organism evidence="2 3">
    <name type="scientific">Eiseniibacteriota bacterium</name>
    <dbReference type="NCBI Taxonomy" id="2212470"/>
    <lineage>
        <taxon>Bacteria</taxon>
        <taxon>Candidatus Eiseniibacteriota</taxon>
    </lineage>
</organism>
<protein>
    <submittedName>
        <fullName evidence="2">Uncharacterized protein</fullName>
    </submittedName>
</protein>
<dbReference type="EMBL" id="JABFRW010000054">
    <property type="protein sequence ID" value="NOT33520.1"/>
    <property type="molecule type" value="Genomic_DNA"/>
</dbReference>
<feature type="compositionally biased region" description="Low complexity" evidence="1">
    <location>
        <begin position="153"/>
        <end position="164"/>
    </location>
</feature>
<reference evidence="2 3" key="1">
    <citation type="submission" date="2020-04" db="EMBL/GenBank/DDBJ databases">
        <title>Metagenomic profiling of ammonia- and methane-oxidizing microorganisms in a Dutch drinking water treatment plant.</title>
        <authorList>
            <person name="Poghosyan L."/>
            <person name="Leucker S."/>
        </authorList>
    </citation>
    <scope>NUCLEOTIDE SEQUENCE [LARGE SCALE GENOMIC DNA]</scope>
    <source>
        <strain evidence="2">S-RSF-IL-03</strain>
    </source>
</reference>
<gene>
    <name evidence="2" type="ORF">HOP12_05035</name>
</gene>
<dbReference type="Proteomes" id="UP000580839">
    <property type="component" value="Unassembled WGS sequence"/>
</dbReference>
<name>A0A849SQ45_UNCEI</name>
<evidence type="ECO:0000313" key="3">
    <source>
        <dbReference type="Proteomes" id="UP000580839"/>
    </source>
</evidence>
<evidence type="ECO:0000313" key="2">
    <source>
        <dbReference type="EMBL" id="NOT33520.1"/>
    </source>
</evidence>
<sequence>MSRSRHIPNCVGSTPAHRARVLFSSLVIAAAVMSLGDLAGAESQSPPRATAPATVERDAMATPKPRPRTARALEVQAVLDQERFTLEALGARREAAPDAATALALQREIERVKSGTEVALLGLQATWARRAGREEAARAIEAAIRTLLESSNAAKSAASSPFAAPVLDSQSSRSAR</sequence>
<proteinExistence type="predicted"/>
<dbReference type="AlphaFoldDB" id="A0A849SQ45"/>
<accession>A0A849SQ45</accession>